<feature type="transmembrane region" description="Helical" evidence="1">
    <location>
        <begin position="95"/>
        <end position="114"/>
    </location>
</feature>
<keyword evidence="1" id="KW-0472">Membrane</keyword>
<dbReference type="OrthoDB" id="7057004at2"/>
<keyword evidence="3" id="KW-1185">Reference proteome</keyword>
<feature type="transmembrane region" description="Helical" evidence="1">
    <location>
        <begin position="14"/>
        <end position="33"/>
    </location>
</feature>
<dbReference type="Proteomes" id="UP000325295">
    <property type="component" value="Chromosome"/>
</dbReference>
<feature type="transmembrane region" description="Helical" evidence="1">
    <location>
        <begin position="62"/>
        <end position="83"/>
    </location>
</feature>
<evidence type="ECO:0000256" key="1">
    <source>
        <dbReference type="SAM" id="Phobius"/>
    </source>
</evidence>
<feature type="transmembrane region" description="Helical" evidence="1">
    <location>
        <begin position="203"/>
        <end position="221"/>
    </location>
</feature>
<keyword evidence="1" id="KW-1133">Transmembrane helix</keyword>
<accession>A0A5P1X277</accession>
<dbReference type="RefSeq" id="WP_150204386.1">
    <property type="nucleotide sequence ID" value="NZ_CP043939.1"/>
</dbReference>
<evidence type="ECO:0000313" key="2">
    <source>
        <dbReference type="EMBL" id="QER68012.1"/>
    </source>
</evidence>
<reference evidence="2 3" key="1">
    <citation type="submission" date="2019-09" db="EMBL/GenBank/DDBJ databases">
        <title>Complete Genome Sequence of Lactobacillus nenjiangensis SH-Y15, isolated from sauerkraut.</title>
        <authorList>
            <person name="Yang H."/>
        </authorList>
    </citation>
    <scope>NUCLEOTIDE SEQUENCE [LARGE SCALE GENOMIC DNA]</scope>
    <source>
        <strain evidence="2 3">SH-Y15</strain>
    </source>
</reference>
<proteinExistence type="predicted"/>
<feature type="transmembrane region" description="Helical" evidence="1">
    <location>
        <begin position="176"/>
        <end position="197"/>
    </location>
</feature>
<protein>
    <submittedName>
        <fullName evidence="2">DUF1275 domain-containing protein</fullName>
    </submittedName>
</protein>
<dbReference type="AlphaFoldDB" id="A0A5P1X277"/>
<evidence type="ECO:0000313" key="3">
    <source>
        <dbReference type="Proteomes" id="UP000325295"/>
    </source>
</evidence>
<dbReference type="KEGG" id="lnn:F0161_09250"/>
<keyword evidence="1" id="KW-0812">Transmembrane</keyword>
<sequence>MQAQSQAFPRHQRLYFGALLAGIAGSLDSYTYLLHGGVFSGLQTGNCILIGVEVSKGGYWQVLKYIVSILAFILGAIIIRFIQYRFELSDSLKRHEIFVLIYECVLMVVVALLGTHIPQMMATAILSIVAAGQLQEFRQLKGGPFTSLMMTGNLRTLGESLFNGWLVGQSKARSKAIDMGTIILSFVAGAVLMGLLVPMLKELAIVCSAVMVAITAMILMVNPER</sequence>
<name>A0A5P1X277_9LACO</name>
<gene>
    <name evidence="2" type="ORF">F0161_09250</name>
</gene>
<dbReference type="PANTHER" id="PTHR37314">
    <property type="entry name" value="SLR0142 PROTEIN"/>
    <property type="match status" value="1"/>
</dbReference>
<dbReference type="Pfam" id="PF06912">
    <property type="entry name" value="DUF1275"/>
    <property type="match status" value="1"/>
</dbReference>
<organism evidence="2 3">
    <name type="scientific">Paucilactobacillus nenjiangensis</name>
    <dbReference type="NCBI Taxonomy" id="1296540"/>
    <lineage>
        <taxon>Bacteria</taxon>
        <taxon>Bacillati</taxon>
        <taxon>Bacillota</taxon>
        <taxon>Bacilli</taxon>
        <taxon>Lactobacillales</taxon>
        <taxon>Lactobacillaceae</taxon>
        <taxon>Paucilactobacillus</taxon>
    </lineage>
</organism>
<dbReference type="EMBL" id="CP043939">
    <property type="protein sequence ID" value="QER68012.1"/>
    <property type="molecule type" value="Genomic_DNA"/>
</dbReference>
<dbReference type="PANTHER" id="PTHR37314:SF4">
    <property type="entry name" value="UPF0700 TRANSMEMBRANE PROTEIN YOAK"/>
    <property type="match status" value="1"/>
</dbReference>
<dbReference type="InterPro" id="IPR010699">
    <property type="entry name" value="DUF1275"/>
</dbReference>